<sequence length="161" mass="17708">MEARVRRRGARLVLDYRIEGDPSGLLLPAPSEPHRTDGLWRHTCCEAFLAVDGQPGYYEFNFSPSTAWACYRFTGYRAGMNPAVANPSPRINSWIHPDRFELQAIVHLDGLPAGAARRLAVATVVEARDGGLSYWALRHPSGPPDFHHPDGFALQLGSSAA</sequence>
<dbReference type="CDD" id="cd09627">
    <property type="entry name" value="DOMON_murB_like"/>
    <property type="match status" value="1"/>
</dbReference>
<accession>A0ABX1TNA4</accession>
<proteinExistence type="predicted"/>
<gene>
    <name evidence="1" type="ORF">E4P82_10285</name>
</gene>
<comment type="caution">
    <text evidence="1">The sequence shown here is derived from an EMBL/GenBank/DDBJ whole genome shotgun (WGS) entry which is preliminary data.</text>
</comment>
<evidence type="ECO:0000313" key="1">
    <source>
        <dbReference type="EMBL" id="NMQ19544.1"/>
    </source>
</evidence>
<name>A0ABX1TNA4_9GAMM</name>
<dbReference type="Gene3D" id="2.60.40.1190">
    <property type="match status" value="1"/>
</dbReference>
<dbReference type="EMBL" id="SPMZ01000028">
    <property type="protein sequence ID" value="NMQ19544.1"/>
    <property type="molecule type" value="Genomic_DNA"/>
</dbReference>
<reference evidence="1 2" key="1">
    <citation type="submission" date="2019-03" db="EMBL/GenBank/DDBJ databases">
        <title>Metabolic reconstructions from genomes of highly enriched 'Candidatus Accumulibacter' and 'Candidatus Competibacter' bioreactor populations.</title>
        <authorList>
            <person name="Annavajhala M.K."/>
            <person name="Welles L."/>
            <person name="Abbas B."/>
            <person name="Sorokin D."/>
            <person name="Park H."/>
            <person name="Van Loosdrecht M."/>
            <person name="Chandran K."/>
        </authorList>
    </citation>
    <scope>NUCLEOTIDE SEQUENCE [LARGE SCALE GENOMIC DNA]</scope>
    <source>
        <strain evidence="1 2">SBR_G</strain>
    </source>
</reference>
<keyword evidence="2" id="KW-1185">Reference proteome</keyword>
<organism evidence="1 2">
    <name type="scientific">Candidatus Competibacter phosphatis</name>
    <dbReference type="NCBI Taxonomy" id="221280"/>
    <lineage>
        <taxon>Bacteria</taxon>
        <taxon>Pseudomonadati</taxon>
        <taxon>Pseudomonadota</taxon>
        <taxon>Gammaproteobacteria</taxon>
        <taxon>Candidatus Competibacteraceae</taxon>
        <taxon>Candidatus Competibacter</taxon>
    </lineage>
</organism>
<evidence type="ECO:0000313" key="2">
    <source>
        <dbReference type="Proteomes" id="UP000760480"/>
    </source>
</evidence>
<dbReference type="Proteomes" id="UP000760480">
    <property type="component" value="Unassembled WGS sequence"/>
</dbReference>
<protein>
    <submittedName>
        <fullName evidence="1">DOMON-like domain-containing protein</fullName>
    </submittedName>
</protein>